<protein>
    <submittedName>
        <fullName evidence="7">Transmembrane protein 65 isoform X1</fullName>
    </submittedName>
</protein>
<feature type="transmembrane region" description="Helical" evidence="5">
    <location>
        <begin position="234"/>
        <end position="253"/>
    </location>
</feature>
<dbReference type="GO" id="GO:0016020">
    <property type="term" value="C:membrane"/>
    <property type="evidence" value="ECO:0007669"/>
    <property type="project" value="UniProtKB-SubCell"/>
</dbReference>
<keyword evidence="4 5" id="KW-0472">Membrane</keyword>
<accession>A0A8B8GLK1</accession>
<proteinExistence type="predicted"/>
<evidence type="ECO:0000256" key="5">
    <source>
        <dbReference type="SAM" id="Phobius"/>
    </source>
</evidence>
<dbReference type="PANTHER" id="PTHR21706">
    <property type="entry name" value="TRANSMEMBRANE PROTEIN 65"/>
    <property type="match status" value="1"/>
</dbReference>
<dbReference type="InterPro" id="IPR019537">
    <property type="entry name" value="TMEM65"/>
</dbReference>
<evidence type="ECO:0000256" key="1">
    <source>
        <dbReference type="ARBA" id="ARBA00004141"/>
    </source>
</evidence>
<gene>
    <name evidence="7" type="primary">LOC112692732</name>
</gene>
<dbReference type="PANTHER" id="PTHR21706:SF15">
    <property type="entry name" value="TRANSMEMBRANE PROTEIN 65"/>
    <property type="match status" value="1"/>
</dbReference>
<evidence type="ECO:0000313" key="7">
    <source>
        <dbReference type="RefSeq" id="XP_025423292.1"/>
    </source>
</evidence>
<name>A0A8B8GLK1_9HEMI</name>
<evidence type="ECO:0000256" key="3">
    <source>
        <dbReference type="ARBA" id="ARBA00022989"/>
    </source>
</evidence>
<organism evidence="6 7">
    <name type="scientific">Sipha flava</name>
    <name type="common">yellow sugarcane aphid</name>
    <dbReference type="NCBI Taxonomy" id="143950"/>
    <lineage>
        <taxon>Eukaryota</taxon>
        <taxon>Metazoa</taxon>
        <taxon>Ecdysozoa</taxon>
        <taxon>Arthropoda</taxon>
        <taxon>Hexapoda</taxon>
        <taxon>Insecta</taxon>
        <taxon>Pterygota</taxon>
        <taxon>Neoptera</taxon>
        <taxon>Paraneoptera</taxon>
        <taxon>Hemiptera</taxon>
        <taxon>Sternorrhyncha</taxon>
        <taxon>Aphidomorpha</taxon>
        <taxon>Aphidoidea</taxon>
        <taxon>Aphididae</taxon>
        <taxon>Sipha</taxon>
    </lineage>
</organism>
<evidence type="ECO:0000313" key="6">
    <source>
        <dbReference type="Proteomes" id="UP000694846"/>
    </source>
</evidence>
<dbReference type="Proteomes" id="UP000694846">
    <property type="component" value="Unplaced"/>
</dbReference>
<dbReference type="GeneID" id="112692732"/>
<comment type="subcellular location">
    <subcellularLocation>
        <location evidence="1">Membrane</location>
        <topology evidence="1">Multi-pass membrane protein</topology>
    </subcellularLocation>
</comment>
<dbReference type="OrthoDB" id="430821at2759"/>
<evidence type="ECO:0000256" key="2">
    <source>
        <dbReference type="ARBA" id="ARBA00022692"/>
    </source>
</evidence>
<keyword evidence="6" id="KW-1185">Reference proteome</keyword>
<dbReference type="GO" id="GO:0005739">
    <property type="term" value="C:mitochondrion"/>
    <property type="evidence" value="ECO:0007669"/>
    <property type="project" value="TreeGrafter"/>
</dbReference>
<keyword evidence="2 5" id="KW-0812">Transmembrane</keyword>
<evidence type="ECO:0000256" key="4">
    <source>
        <dbReference type="ARBA" id="ARBA00023136"/>
    </source>
</evidence>
<reference evidence="7" key="1">
    <citation type="submission" date="2025-08" db="UniProtKB">
        <authorList>
            <consortium name="RefSeq"/>
        </authorList>
    </citation>
    <scope>IDENTIFICATION</scope>
    <source>
        <tissue evidence="7">Whole body</tissue>
    </source>
</reference>
<keyword evidence="3 5" id="KW-1133">Transmembrane helix</keyword>
<dbReference type="AlphaFoldDB" id="A0A8B8GLK1"/>
<dbReference type="Pfam" id="PF10507">
    <property type="entry name" value="TMEM65"/>
    <property type="match status" value="1"/>
</dbReference>
<dbReference type="RefSeq" id="XP_025423292.1">
    <property type="nucleotide sequence ID" value="XM_025567507.1"/>
</dbReference>
<sequence length="267" mass="29987">MSSITNRMWRNTVCMWELSKIKTVPTFSRLCTTASISEQQEDKLLTKEKARTLVMNLTNEERENLAWCLNHLESEEIKAEYRGQLAGFRWRSKFGRPSKVPGLGDVDPTGSYCPLPEEWILKKYEETNNAETVPEPTRAQLFRVGLQNAIPFIMFGFLDNSVMLICGESIERTVGAVITISTMAAAAIGNTFSDILGIGSSYYVEQLVIRLGLKPPNLTPIQLDMTCSRRAANLGRTLGVTLGCFLGMFPLLFKKDVDEESEDEDNK</sequence>